<sequence length="105" mass="11561">MSATLVLDTPLMVDLSTVEVVDFRLRFAPAEDQYLVSIETHDALERPTQHTYHGAEAKVLIRAINRKDFSGAKPRLRQVVLDQLVADGKLGAGTTSEDETDLNPA</sequence>
<dbReference type="EMBL" id="LAZR01002909">
    <property type="protein sequence ID" value="KKN24109.1"/>
    <property type="molecule type" value="Genomic_DNA"/>
</dbReference>
<organism evidence="1">
    <name type="scientific">marine sediment metagenome</name>
    <dbReference type="NCBI Taxonomy" id="412755"/>
    <lineage>
        <taxon>unclassified sequences</taxon>
        <taxon>metagenomes</taxon>
        <taxon>ecological metagenomes</taxon>
    </lineage>
</organism>
<dbReference type="AlphaFoldDB" id="A0A0F9P218"/>
<accession>A0A0F9P218</accession>
<comment type="caution">
    <text evidence="1">The sequence shown here is derived from an EMBL/GenBank/DDBJ whole genome shotgun (WGS) entry which is preliminary data.</text>
</comment>
<proteinExistence type="predicted"/>
<gene>
    <name evidence="1" type="ORF">LCGC14_0898290</name>
</gene>
<reference evidence="1" key="1">
    <citation type="journal article" date="2015" name="Nature">
        <title>Complex archaea that bridge the gap between prokaryotes and eukaryotes.</title>
        <authorList>
            <person name="Spang A."/>
            <person name="Saw J.H."/>
            <person name="Jorgensen S.L."/>
            <person name="Zaremba-Niedzwiedzka K."/>
            <person name="Martijn J."/>
            <person name="Lind A.E."/>
            <person name="van Eijk R."/>
            <person name="Schleper C."/>
            <person name="Guy L."/>
            <person name="Ettema T.J."/>
        </authorList>
    </citation>
    <scope>NUCLEOTIDE SEQUENCE</scope>
</reference>
<protein>
    <submittedName>
        <fullName evidence="1">Uncharacterized protein</fullName>
    </submittedName>
</protein>
<evidence type="ECO:0000313" key="1">
    <source>
        <dbReference type="EMBL" id="KKN24109.1"/>
    </source>
</evidence>
<name>A0A0F9P218_9ZZZZ</name>